<dbReference type="Proteomes" id="UP001637990">
    <property type="component" value="Unassembled WGS sequence"/>
</dbReference>
<comment type="caution">
    <text evidence="1">The sequence shown here is derived from an EMBL/GenBank/DDBJ whole genome shotgun (WGS) entry which is preliminary data.</text>
</comment>
<evidence type="ECO:0000313" key="1">
    <source>
        <dbReference type="EMBL" id="MFO3704403.1"/>
    </source>
</evidence>
<organism evidence="1 2">
    <name type="scientific">Xanthomonas codiaei</name>
    <dbReference type="NCBI Taxonomy" id="56463"/>
    <lineage>
        <taxon>Bacteria</taxon>
        <taxon>Pseudomonadati</taxon>
        <taxon>Pseudomonadota</taxon>
        <taxon>Gammaproteobacteria</taxon>
        <taxon>Lysobacterales</taxon>
        <taxon>Lysobacteraceae</taxon>
        <taxon>Xanthomonas</taxon>
    </lineage>
</organism>
<reference evidence="1 2" key="1">
    <citation type="submission" date="2024-11" db="EMBL/GenBank/DDBJ databases">
        <title>Genome sequencing of Xanthomonas codiaei.</title>
        <authorList>
            <person name="Studholme D.J."/>
        </authorList>
    </citation>
    <scope>NUCLEOTIDE SEQUENCE [LARGE SCALE GENOMIC DNA]</scope>
    <source>
        <strain evidence="1 2">NCPPB 4350</strain>
    </source>
</reference>
<proteinExistence type="predicted"/>
<evidence type="ECO:0000313" key="2">
    <source>
        <dbReference type="Proteomes" id="UP001637990"/>
    </source>
</evidence>
<accession>A0ABW9MK44</accession>
<dbReference type="RefSeq" id="WP_167394686.1">
    <property type="nucleotide sequence ID" value="NZ_JBJGBS010000014.1"/>
</dbReference>
<gene>
    <name evidence="1" type="ORF">ACI6Q5_05325</name>
</gene>
<name>A0ABW9MK44_9XANT</name>
<sequence length="88" mass="9486">MASVIKPVGGKIVDKCTTTARPPQAAAYPVVSYRLLVRRHAAHDARRHGVNPAPAMDAAEAEYRATRGNRFAARRAGFVTVDLQCGRA</sequence>
<protein>
    <submittedName>
        <fullName evidence="1">Uncharacterized protein</fullName>
    </submittedName>
</protein>
<dbReference type="EMBL" id="JBJGBS010000014">
    <property type="protein sequence ID" value="MFO3704403.1"/>
    <property type="molecule type" value="Genomic_DNA"/>
</dbReference>
<keyword evidence="2" id="KW-1185">Reference proteome</keyword>